<comment type="caution">
    <text evidence="2">The sequence shown here is derived from an EMBL/GenBank/DDBJ whole genome shotgun (WGS) entry which is preliminary data.</text>
</comment>
<dbReference type="InParanoid" id="J9DVD8"/>
<evidence type="ECO:0000256" key="1">
    <source>
        <dbReference type="SAM" id="MobiDB-lite"/>
    </source>
</evidence>
<reference evidence="3" key="2">
    <citation type="submission" date="2015-07" db="EMBL/GenBank/DDBJ databases">
        <title>Contrasting host-pathogen interactions and genome evolution in two generalist and specialist microsporidian pathogens of mosquitoes.</title>
        <authorList>
            <consortium name="The Broad Institute Genomics Platform"/>
            <consortium name="The Broad Institute Genome Sequencing Center for Infectious Disease"/>
            <person name="Cuomo C.A."/>
            <person name="Sanscrainte N.D."/>
            <person name="Goldberg J.M."/>
            <person name="Heiman D."/>
            <person name="Young S."/>
            <person name="Zeng Q."/>
            <person name="Becnel J.J."/>
            <person name="Birren B.W."/>
        </authorList>
    </citation>
    <scope>NUCLEOTIDE SEQUENCE [LARGE SCALE GENOMIC DNA]</scope>
    <source>
        <strain evidence="3">USNM 41457</strain>
    </source>
</reference>
<feature type="region of interest" description="Disordered" evidence="1">
    <location>
        <begin position="105"/>
        <end position="132"/>
    </location>
</feature>
<accession>J9DVD8</accession>
<sequence>MGAAGPIPRSVQNFGSSSRITNGFRFNKKRWVCIQGGGHEPPVTGAPTVIISSGVLEDIADCWGPHTNTDEEKAGMKSLPGRRENVLITSEACGRGLVDTPLHADECPPHGSKRLKLDSGVSQSTQREKELTNETHLEQGELKKYGSAPFYHTGSSGSHGTKHQATQVTGECSMSLRRTEKGTNVLFPGMANSETTRLNGALAHKTRAIGQGKKNRRVRHLSQDDDRVVKHAKIVKITDAVQGDSKAGSLTKYRNVCRERTSIGCSMPQPSVASAELSPIKNWTRADYFQNYQHYVVNGSRHIRCEELVNHLLAYF</sequence>
<dbReference type="HOGENOM" id="CLU_880065_0_0_1"/>
<organism evidence="2 3">
    <name type="scientific">Edhazardia aedis (strain USNM 41457)</name>
    <name type="common">Microsporidian parasite</name>
    <dbReference type="NCBI Taxonomy" id="1003232"/>
    <lineage>
        <taxon>Eukaryota</taxon>
        <taxon>Fungi</taxon>
        <taxon>Fungi incertae sedis</taxon>
        <taxon>Microsporidia</taxon>
        <taxon>Edhazardia</taxon>
    </lineage>
</organism>
<reference evidence="2 3" key="1">
    <citation type="submission" date="2011-08" db="EMBL/GenBank/DDBJ databases">
        <authorList>
            <person name="Liu Z.J."/>
            <person name="Shi F.L."/>
            <person name="Lu J.Q."/>
            <person name="Li M."/>
            <person name="Wang Z.L."/>
        </authorList>
    </citation>
    <scope>NUCLEOTIDE SEQUENCE [LARGE SCALE GENOMIC DNA]</scope>
    <source>
        <strain evidence="2 3">USNM 41457</strain>
    </source>
</reference>
<gene>
    <name evidence="2" type="ORF">EDEG_04098</name>
</gene>
<evidence type="ECO:0000313" key="3">
    <source>
        <dbReference type="Proteomes" id="UP000003163"/>
    </source>
</evidence>
<proteinExistence type="predicted"/>
<keyword evidence="3" id="KW-1185">Reference proteome</keyword>
<dbReference type="VEuPathDB" id="MicrosporidiaDB:EDEG_04098"/>
<dbReference type="EMBL" id="AFBI03000328">
    <property type="protein sequence ID" value="EJW05252.1"/>
    <property type="molecule type" value="Genomic_DNA"/>
</dbReference>
<evidence type="ECO:0000313" key="2">
    <source>
        <dbReference type="EMBL" id="EJW05252.1"/>
    </source>
</evidence>
<protein>
    <submittedName>
        <fullName evidence="2">Uncharacterized protein</fullName>
    </submittedName>
</protein>
<dbReference type="Proteomes" id="UP000003163">
    <property type="component" value="Unassembled WGS sequence"/>
</dbReference>
<name>J9DVD8_EDHAE</name>
<dbReference type="AlphaFoldDB" id="J9DVD8"/>